<accession>A0ABV7UDD3</accession>
<reference evidence="5" key="1">
    <citation type="journal article" date="2019" name="Int. J. Syst. Evol. Microbiol.">
        <title>The Global Catalogue of Microorganisms (GCM) 10K type strain sequencing project: providing services to taxonomists for standard genome sequencing and annotation.</title>
        <authorList>
            <consortium name="The Broad Institute Genomics Platform"/>
            <consortium name="The Broad Institute Genome Sequencing Center for Infectious Disease"/>
            <person name="Wu L."/>
            <person name="Ma J."/>
        </authorList>
    </citation>
    <scope>NUCLEOTIDE SEQUENCE [LARGE SCALE GENOMIC DNA]</scope>
    <source>
        <strain evidence="5">KCTC 42282</strain>
    </source>
</reference>
<dbReference type="CDD" id="cd03443">
    <property type="entry name" value="PaaI_thioesterase"/>
    <property type="match status" value="1"/>
</dbReference>
<keyword evidence="5" id="KW-1185">Reference proteome</keyword>
<sequence>METGFQTPRDYNGRDEYWQNEHWQNENLRNMEPVDDAPTRAALAIVSRMPAPPCALLLGWRLLRADGPAGRIRVAFDGRADFRNPAGMIQGGMLAAMLDDAMGPAILIHTGGARFGATISMAVHYLAPAAPGPLAAEARVLSCGRTVAFMEGRLFAADGRLLVQASASARLAPLPVKA</sequence>
<dbReference type="Proteomes" id="UP001595704">
    <property type="component" value="Unassembled WGS sequence"/>
</dbReference>
<dbReference type="InterPro" id="IPR003736">
    <property type="entry name" value="PAAI_dom"/>
</dbReference>
<dbReference type="InterPro" id="IPR029069">
    <property type="entry name" value="HotDog_dom_sf"/>
</dbReference>
<organism evidence="4 5">
    <name type="scientific">Camelimonas fluminis</name>
    <dbReference type="NCBI Taxonomy" id="1576911"/>
    <lineage>
        <taxon>Bacteria</taxon>
        <taxon>Pseudomonadati</taxon>
        <taxon>Pseudomonadota</taxon>
        <taxon>Alphaproteobacteria</taxon>
        <taxon>Hyphomicrobiales</taxon>
        <taxon>Chelatococcaceae</taxon>
        <taxon>Camelimonas</taxon>
    </lineage>
</organism>
<comment type="similarity">
    <text evidence="1">Belongs to the thioesterase PaaI family.</text>
</comment>
<dbReference type="PANTHER" id="PTHR21660:SF1">
    <property type="entry name" value="ACYL-COENZYME A THIOESTERASE 13"/>
    <property type="match status" value="1"/>
</dbReference>
<comment type="caution">
    <text evidence="4">The sequence shown here is derived from an EMBL/GenBank/DDBJ whole genome shotgun (WGS) entry which is preliminary data.</text>
</comment>
<name>A0ABV7UDD3_9HYPH</name>
<dbReference type="EMBL" id="JBHRYC010000023">
    <property type="protein sequence ID" value="MFC3636506.1"/>
    <property type="molecule type" value="Genomic_DNA"/>
</dbReference>
<dbReference type="NCBIfam" id="TIGR00369">
    <property type="entry name" value="unchar_dom_1"/>
    <property type="match status" value="1"/>
</dbReference>
<dbReference type="InterPro" id="IPR039298">
    <property type="entry name" value="ACOT13"/>
</dbReference>
<evidence type="ECO:0000313" key="5">
    <source>
        <dbReference type="Proteomes" id="UP001595704"/>
    </source>
</evidence>
<dbReference type="InterPro" id="IPR006683">
    <property type="entry name" value="Thioestr_dom"/>
</dbReference>
<dbReference type="GO" id="GO:0016787">
    <property type="term" value="F:hydrolase activity"/>
    <property type="evidence" value="ECO:0007669"/>
    <property type="project" value="UniProtKB-KW"/>
</dbReference>
<proteinExistence type="inferred from homology"/>
<dbReference type="EC" id="3.1.2.-" evidence="4"/>
<dbReference type="PANTHER" id="PTHR21660">
    <property type="entry name" value="THIOESTERASE SUPERFAMILY MEMBER-RELATED"/>
    <property type="match status" value="1"/>
</dbReference>
<protein>
    <submittedName>
        <fullName evidence="4">PaaI family thioesterase</fullName>
        <ecNumber evidence="4">3.1.2.-</ecNumber>
    </submittedName>
</protein>
<dbReference type="Gene3D" id="3.10.129.10">
    <property type="entry name" value="Hotdog Thioesterase"/>
    <property type="match status" value="1"/>
</dbReference>
<feature type="domain" description="Thioesterase" evidence="3">
    <location>
        <begin position="87"/>
        <end position="162"/>
    </location>
</feature>
<evidence type="ECO:0000313" key="4">
    <source>
        <dbReference type="EMBL" id="MFC3636506.1"/>
    </source>
</evidence>
<evidence type="ECO:0000256" key="1">
    <source>
        <dbReference type="ARBA" id="ARBA00008324"/>
    </source>
</evidence>
<dbReference type="RefSeq" id="WP_308432007.1">
    <property type="nucleotide sequence ID" value="NZ_BNCG01000001.1"/>
</dbReference>
<dbReference type="Pfam" id="PF03061">
    <property type="entry name" value="4HBT"/>
    <property type="match status" value="1"/>
</dbReference>
<gene>
    <name evidence="4" type="ORF">ACFONL_03775</name>
</gene>
<evidence type="ECO:0000259" key="3">
    <source>
        <dbReference type="Pfam" id="PF03061"/>
    </source>
</evidence>
<evidence type="ECO:0000256" key="2">
    <source>
        <dbReference type="ARBA" id="ARBA00022801"/>
    </source>
</evidence>
<keyword evidence="2 4" id="KW-0378">Hydrolase</keyword>
<dbReference type="SUPFAM" id="SSF54637">
    <property type="entry name" value="Thioesterase/thiol ester dehydrase-isomerase"/>
    <property type="match status" value="1"/>
</dbReference>